<proteinExistence type="predicted"/>
<dbReference type="Gene3D" id="3.30.200.150">
    <property type="match status" value="1"/>
</dbReference>
<dbReference type="SUPFAM" id="SSF56112">
    <property type="entry name" value="Protein kinase-like (PK-like)"/>
    <property type="match status" value="1"/>
</dbReference>
<dbReference type="Pfam" id="PF01636">
    <property type="entry name" value="APH"/>
    <property type="match status" value="1"/>
</dbReference>
<dbReference type="OrthoDB" id="3690257at2"/>
<evidence type="ECO:0000259" key="2">
    <source>
        <dbReference type="Pfam" id="PF01636"/>
    </source>
</evidence>
<organism evidence="3 4">
    <name type="scientific">Lentzea tibetensis</name>
    <dbReference type="NCBI Taxonomy" id="2591470"/>
    <lineage>
        <taxon>Bacteria</taxon>
        <taxon>Bacillati</taxon>
        <taxon>Actinomycetota</taxon>
        <taxon>Actinomycetes</taxon>
        <taxon>Pseudonocardiales</taxon>
        <taxon>Pseudonocardiaceae</taxon>
        <taxon>Lentzea</taxon>
    </lineage>
</organism>
<keyword evidence="4" id="KW-1185">Reference proteome</keyword>
<evidence type="ECO:0000313" key="4">
    <source>
        <dbReference type="Proteomes" id="UP000316639"/>
    </source>
</evidence>
<protein>
    <submittedName>
        <fullName evidence="3">Phosphotransferase</fullName>
    </submittedName>
</protein>
<dbReference type="EMBL" id="VOBR01000012">
    <property type="protein sequence ID" value="TWP50433.1"/>
    <property type="molecule type" value="Genomic_DNA"/>
</dbReference>
<feature type="compositionally biased region" description="Basic and acidic residues" evidence="1">
    <location>
        <begin position="29"/>
        <end position="49"/>
    </location>
</feature>
<evidence type="ECO:0000313" key="3">
    <source>
        <dbReference type="EMBL" id="TWP50433.1"/>
    </source>
</evidence>
<keyword evidence="3" id="KW-0808">Transferase</keyword>
<dbReference type="AlphaFoldDB" id="A0A563ES07"/>
<gene>
    <name evidence="3" type="ORF">FKR81_19850</name>
</gene>
<dbReference type="InterPro" id="IPR002575">
    <property type="entry name" value="Aminoglycoside_PTrfase"/>
</dbReference>
<feature type="domain" description="Aminoglycoside phosphotransferase" evidence="2">
    <location>
        <begin position="147"/>
        <end position="326"/>
    </location>
</feature>
<name>A0A563ES07_9PSEU</name>
<reference evidence="3 4" key="1">
    <citation type="submission" date="2019-07" db="EMBL/GenBank/DDBJ databases">
        <title>Lentzea xizangensis sp. nov., isolated from Qinghai-Tibetan Plateau Soils.</title>
        <authorList>
            <person name="Huang J."/>
        </authorList>
    </citation>
    <scope>NUCLEOTIDE SEQUENCE [LARGE SCALE GENOMIC DNA]</scope>
    <source>
        <strain evidence="3 4">FXJ1.1311</strain>
    </source>
</reference>
<accession>A0A563ES07</accession>
<dbReference type="Proteomes" id="UP000316639">
    <property type="component" value="Unassembled WGS sequence"/>
</dbReference>
<evidence type="ECO:0000256" key="1">
    <source>
        <dbReference type="SAM" id="MobiDB-lite"/>
    </source>
</evidence>
<feature type="region of interest" description="Disordered" evidence="1">
    <location>
        <begin position="1"/>
        <end position="105"/>
    </location>
</feature>
<dbReference type="GO" id="GO:0016740">
    <property type="term" value="F:transferase activity"/>
    <property type="evidence" value="ECO:0007669"/>
    <property type="project" value="UniProtKB-KW"/>
</dbReference>
<feature type="compositionally biased region" description="Basic residues" evidence="1">
    <location>
        <begin position="90"/>
        <end position="104"/>
    </location>
</feature>
<dbReference type="InterPro" id="IPR011009">
    <property type="entry name" value="Kinase-like_dom_sf"/>
</dbReference>
<feature type="compositionally biased region" description="Basic residues" evidence="1">
    <location>
        <begin position="50"/>
        <end position="60"/>
    </location>
</feature>
<comment type="caution">
    <text evidence="3">The sequence shown here is derived from an EMBL/GenBank/DDBJ whole genome shotgun (WGS) entry which is preliminary data.</text>
</comment>
<sequence>MADRRPGHQRAHPGSRRGVLPGRAPGGRGRPDDDRPDRRRDLRTVDDVRRRRAARRARRCRPGDAELRGLHHGVQPRLGSAATGGGVDGRRRRRRGGRGARRVHRDREGHVRLRPGPGCVVTIPPPDLVSWAHEEIGAIQLATPLSTSNSRVWRAATSSGDWVLKHLSDLSSTPEVESFVLAELRDRPDVRPIKAFRSCADGSTYLIAEYAHGRTLDECLATAKPAAAGGWASQLNDLIDAVSRIPVTGYGKVRLGPDGLCAEHDSWPGFLEDYLEGQRVKAPRLAELRYDRLHRALVAARAELAAAAPLPRLVLADVNLRNFVVGTSGLVCCNIPVLWAGDPAASRGEALLHWAGTAGEPVLTSASGLLHFYAAFHAYVILAYVERFSPEPLDRATPWGSDTPLLQLLDRHLLGAEGA</sequence>
<dbReference type="Gene3D" id="3.90.1200.10">
    <property type="match status" value="1"/>
</dbReference>